<dbReference type="Proteomes" id="UP001302812">
    <property type="component" value="Unassembled WGS sequence"/>
</dbReference>
<dbReference type="PANTHER" id="PTHR38788">
    <property type="entry name" value="CLR5 DOMAIN-CONTAINING PROTEIN"/>
    <property type="match status" value="1"/>
</dbReference>
<dbReference type="RefSeq" id="XP_064670256.1">
    <property type="nucleotide sequence ID" value="XM_064818565.1"/>
</dbReference>
<evidence type="ECO:0000313" key="2">
    <source>
        <dbReference type="EMBL" id="KAK4112686.1"/>
    </source>
</evidence>
<dbReference type="InterPro" id="IPR025676">
    <property type="entry name" value="Clr5_dom"/>
</dbReference>
<reference evidence="2" key="2">
    <citation type="submission" date="2023-05" db="EMBL/GenBank/DDBJ databases">
        <authorList>
            <consortium name="Lawrence Berkeley National Laboratory"/>
            <person name="Steindorff A."/>
            <person name="Hensen N."/>
            <person name="Bonometti L."/>
            <person name="Westerberg I."/>
            <person name="Brannstrom I.O."/>
            <person name="Guillou S."/>
            <person name="Cros-Aarteil S."/>
            <person name="Calhoun S."/>
            <person name="Haridas S."/>
            <person name="Kuo A."/>
            <person name="Mondo S."/>
            <person name="Pangilinan J."/>
            <person name="Riley R."/>
            <person name="Labutti K."/>
            <person name="Andreopoulos B."/>
            <person name="Lipzen A."/>
            <person name="Chen C."/>
            <person name="Yanf M."/>
            <person name="Daum C."/>
            <person name="Ng V."/>
            <person name="Clum A."/>
            <person name="Ohm R."/>
            <person name="Martin F."/>
            <person name="Silar P."/>
            <person name="Natvig D."/>
            <person name="Lalanne C."/>
            <person name="Gautier V."/>
            <person name="Ament-Velasquez S.L."/>
            <person name="Kruys A."/>
            <person name="Hutchinson M.I."/>
            <person name="Powell A.J."/>
            <person name="Barry K."/>
            <person name="Miller A.N."/>
            <person name="Grigoriev I.V."/>
            <person name="Debuchy R."/>
            <person name="Gladieux P."/>
            <person name="Thoren M.H."/>
            <person name="Johannesson H."/>
        </authorList>
    </citation>
    <scope>NUCLEOTIDE SEQUENCE</scope>
    <source>
        <strain evidence="2">CBS 508.74</strain>
    </source>
</reference>
<dbReference type="Pfam" id="PF14420">
    <property type="entry name" value="Clr5"/>
    <property type="match status" value="1"/>
</dbReference>
<dbReference type="EMBL" id="MU853341">
    <property type="protein sequence ID" value="KAK4112686.1"/>
    <property type="molecule type" value="Genomic_DNA"/>
</dbReference>
<evidence type="ECO:0000313" key="3">
    <source>
        <dbReference type="Proteomes" id="UP001302812"/>
    </source>
</evidence>
<reference evidence="2" key="1">
    <citation type="journal article" date="2023" name="Mol. Phylogenet. Evol.">
        <title>Genome-scale phylogeny and comparative genomics of the fungal order Sordariales.</title>
        <authorList>
            <person name="Hensen N."/>
            <person name="Bonometti L."/>
            <person name="Westerberg I."/>
            <person name="Brannstrom I.O."/>
            <person name="Guillou S."/>
            <person name="Cros-Aarteil S."/>
            <person name="Calhoun S."/>
            <person name="Haridas S."/>
            <person name="Kuo A."/>
            <person name="Mondo S."/>
            <person name="Pangilinan J."/>
            <person name="Riley R."/>
            <person name="LaButti K."/>
            <person name="Andreopoulos B."/>
            <person name="Lipzen A."/>
            <person name="Chen C."/>
            <person name="Yan M."/>
            <person name="Daum C."/>
            <person name="Ng V."/>
            <person name="Clum A."/>
            <person name="Steindorff A."/>
            <person name="Ohm R.A."/>
            <person name="Martin F."/>
            <person name="Silar P."/>
            <person name="Natvig D.O."/>
            <person name="Lalanne C."/>
            <person name="Gautier V."/>
            <person name="Ament-Velasquez S.L."/>
            <person name="Kruys A."/>
            <person name="Hutchinson M.I."/>
            <person name="Powell A.J."/>
            <person name="Barry K."/>
            <person name="Miller A.N."/>
            <person name="Grigoriev I.V."/>
            <person name="Debuchy R."/>
            <person name="Gladieux P."/>
            <person name="Hiltunen Thoren M."/>
            <person name="Johannesson H."/>
        </authorList>
    </citation>
    <scope>NUCLEOTIDE SEQUENCE</scope>
    <source>
        <strain evidence="2">CBS 508.74</strain>
    </source>
</reference>
<sequence length="533" mass="60714">MQSLYASPSEWDAQRATITRLYLDEKRPLREVMEYMAAHHHFFATAKMYRSRIRKWGIDKNHKATEVAYMLKLKKERDMMGKKSCFFLRNRPVDWEDVNRYLSRNPDFWAKHGGKAVDDVVIVKDIICRTPSPEPAPSSQTPSVPRSLDPADDLHVHEDILRLFQAYTEGSFEQGLWQLSPTHKRYYGPGGVEANARLNAWYDRLRNVADWPGGERDADAVRLVNHLLDDLPQLIKDQDYTVFPALLRCCFYLSARRPAVGAAVVRFVARLCAVLLGPRHPMTLAWSRIRSLALPEYLLVLQGTAKFRLDRTTVGKTPVAAELLDDESLGSDENSINALREYLLVLRLRGQAAVGEIDRVTSHVMEKLDQPVQNVLSSAQCRLLLGTASCYITRRQFEAAERILDIVGARIPAPSPLNPHSQRILSTYLFIMGFLRYVTGRPEEALNYFLRTYYALEKVAGLHSSAVADILVALIDLPGLLQKPEDVEYWQQKLAQVQSGMLARAEKGIRYTETELSELWDEPLDMDVNTSAW</sequence>
<dbReference type="GeneID" id="89942691"/>
<feature type="domain" description="Clr5" evidence="1">
    <location>
        <begin position="8"/>
        <end position="60"/>
    </location>
</feature>
<organism evidence="2 3">
    <name type="scientific">Canariomyces notabilis</name>
    <dbReference type="NCBI Taxonomy" id="2074819"/>
    <lineage>
        <taxon>Eukaryota</taxon>
        <taxon>Fungi</taxon>
        <taxon>Dikarya</taxon>
        <taxon>Ascomycota</taxon>
        <taxon>Pezizomycotina</taxon>
        <taxon>Sordariomycetes</taxon>
        <taxon>Sordariomycetidae</taxon>
        <taxon>Sordariales</taxon>
        <taxon>Chaetomiaceae</taxon>
        <taxon>Canariomyces</taxon>
    </lineage>
</organism>
<comment type="caution">
    <text evidence="2">The sequence shown here is derived from an EMBL/GenBank/DDBJ whole genome shotgun (WGS) entry which is preliminary data.</text>
</comment>
<gene>
    <name evidence="2" type="ORF">N656DRAFT_828997</name>
</gene>
<name>A0AAN6YSC4_9PEZI</name>
<accession>A0AAN6YSC4</accession>
<dbReference type="PANTHER" id="PTHR38788:SF3">
    <property type="entry name" value="CLR5 DOMAIN-CONTAINING PROTEIN"/>
    <property type="match status" value="1"/>
</dbReference>
<proteinExistence type="predicted"/>
<keyword evidence="3" id="KW-1185">Reference proteome</keyword>
<evidence type="ECO:0000259" key="1">
    <source>
        <dbReference type="Pfam" id="PF14420"/>
    </source>
</evidence>
<dbReference type="AlphaFoldDB" id="A0AAN6YSC4"/>
<protein>
    <recommendedName>
        <fullName evidence="1">Clr5 domain-containing protein</fullName>
    </recommendedName>
</protein>